<evidence type="ECO:0000256" key="3">
    <source>
        <dbReference type="ARBA" id="ARBA00022692"/>
    </source>
</evidence>
<feature type="transmembrane region" description="Helical" evidence="7">
    <location>
        <begin position="378"/>
        <end position="398"/>
    </location>
</feature>
<comment type="similarity">
    <text evidence="2">Belongs to the amino acid/polyamine transporter 2 family.</text>
</comment>
<sequence>MSLKEITTEKGHHSPSPSTAESVKESQSVVDYELGGSKFSHGIEREAQGSSFLAYFNVVCVVAGTGALQLPYALAQGGWLGILILFLSWFFSTYSGVILIRCLYYDGQSRLNSYQEVAERAFGKIGGWIAFFFTAITLIGVPVLYVMLAGQNLHAVCKGTSAELTMPIWTIICACIVGVPYIFFKSLKEVGFTSLFGVLTTIITVLIVLGMSIKDSYDRDLSGAHHDPVIWPMFPIALSSITFSFGGNPIYPHVEAGMRNPHHWPRVIFGGLTTCVAIYFLCAIPGYYYYGSEVESPVYNSLPDSNPKLAAIIIITAHVLLAMPVLMTSFALDLEKIFKISTFHRSRWLEFTLRLIVRLVYIIVVTIIAVEVPSFGNIMALLGAFSNCTLIFIFPFIFYYKLTGFRNKPWYELIFGAIAIILGLVGLIFGSKSAIEGLMVEFGPGGSYSSS</sequence>
<dbReference type="OrthoDB" id="40134at2759"/>
<feature type="compositionally biased region" description="Polar residues" evidence="6">
    <location>
        <begin position="15"/>
        <end position="25"/>
    </location>
</feature>
<keyword evidence="3 7" id="KW-0812">Transmembrane</keyword>
<evidence type="ECO:0000256" key="7">
    <source>
        <dbReference type="SAM" id="Phobius"/>
    </source>
</evidence>
<reference evidence="9 10" key="1">
    <citation type="submission" date="2020-12" db="EMBL/GenBank/DDBJ databases">
        <title>Metabolic potential, ecology and presence of endohyphal bacteria is reflected in genomic diversity of Mucoromycotina.</title>
        <authorList>
            <person name="Muszewska A."/>
            <person name="Okrasinska A."/>
            <person name="Steczkiewicz K."/>
            <person name="Drgas O."/>
            <person name="Orlowska M."/>
            <person name="Perlinska-Lenart U."/>
            <person name="Aleksandrzak-Piekarczyk T."/>
            <person name="Szatraj K."/>
            <person name="Zielenkiewicz U."/>
            <person name="Pilsyk S."/>
            <person name="Malc E."/>
            <person name="Mieczkowski P."/>
            <person name="Kruszewska J.S."/>
            <person name="Biernat P."/>
            <person name="Pawlowska J."/>
        </authorList>
    </citation>
    <scope>NUCLEOTIDE SEQUENCE [LARGE SCALE GENOMIC DNA]</scope>
    <source>
        <strain evidence="9 10">CBS 142.35</strain>
    </source>
</reference>
<dbReference type="InterPro" id="IPR013057">
    <property type="entry name" value="AA_transpt_TM"/>
</dbReference>
<dbReference type="GO" id="GO:0005774">
    <property type="term" value="C:vacuolar membrane"/>
    <property type="evidence" value="ECO:0007669"/>
    <property type="project" value="TreeGrafter"/>
</dbReference>
<feature type="domain" description="Amino acid transporter transmembrane" evidence="8">
    <location>
        <begin position="49"/>
        <end position="433"/>
    </location>
</feature>
<keyword evidence="5 7" id="KW-0472">Membrane</keyword>
<comment type="caution">
    <text evidence="9">The sequence shown here is derived from an EMBL/GenBank/DDBJ whole genome shotgun (WGS) entry which is preliminary data.</text>
</comment>
<evidence type="ECO:0000256" key="6">
    <source>
        <dbReference type="SAM" id="MobiDB-lite"/>
    </source>
</evidence>
<evidence type="ECO:0000256" key="2">
    <source>
        <dbReference type="ARBA" id="ARBA00008066"/>
    </source>
</evidence>
<keyword evidence="4 7" id="KW-1133">Transmembrane helix</keyword>
<dbReference type="EMBL" id="JAEPRB010000217">
    <property type="protein sequence ID" value="KAG2218658.1"/>
    <property type="molecule type" value="Genomic_DNA"/>
</dbReference>
<evidence type="ECO:0000313" key="10">
    <source>
        <dbReference type="Proteomes" id="UP000646827"/>
    </source>
</evidence>
<evidence type="ECO:0000259" key="8">
    <source>
        <dbReference type="Pfam" id="PF01490"/>
    </source>
</evidence>
<dbReference type="GO" id="GO:0015179">
    <property type="term" value="F:L-amino acid transmembrane transporter activity"/>
    <property type="evidence" value="ECO:0007669"/>
    <property type="project" value="TreeGrafter"/>
</dbReference>
<organism evidence="9 10">
    <name type="scientific">Circinella minor</name>
    <dbReference type="NCBI Taxonomy" id="1195481"/>
    <lineage>
        <taxon>Eukaryota</taxon>
        <taxon>Fungi</taxon>
        <taxon>Fungi incertae sedis</taxon>
        <taxon>Mucoromycota</taxon>
        <taxon>Mucoromycotina</taxon>
        <taxon>Mucoromycetes</taxon>
        <taxon>Mucorales</taxon>
        <taxon>Lichtheimiaceae</taxon>
        <taxon>Circinella</taxon>
    </lineage>
</organism>
<dbReference type="PANTHER" id="PTHR22950">
    <property type="entry name" value="AMINO ACID TRANSPORTER"/>
    <property type="match status" value="1"/>
</dbReference>
<feature type="transmembrane region" description="Helical" evidence="7">
    <location>
        <begin position="190"/>
        <end position="209"/>
    </location>
</feature>
<protein>
    <recommendedName>
        <fullName evidence="8">Amino acid transporter transmembrane domain-containing protein</fullName>
    </recommendedName>
</protein>
<comment type="subcellular location">
    <subcellularLocation>
        <location evidence="1">Membrane</location>
        <topology evidence="1">Multi-pass membrane protein</topology>
    </subcellularLocation>
</comment>
<evidence type="ECO:0000256" key="5">
    <source>
        <dbReference type="ARBA" id="ARBA00023136"/>
    </source>
</evidence>
<feature type="compositionally biased region" description="Basic and acidic residues" evidence="6">
    <location>
        <begin position="1"/>
        <end position="12"/>
    </location>
</feature>
<feature type="transmembrane region" description="Helical" evidence="7">
    <location>
        <begin position="166"/>
        <end position="183"/>
    </location>
</feature>
<name>A0A8H7RY23_9FUNG</name>
<feature type="region of interest" description="Disordered" evidence="6">
    <location>
        <begin position="1"/>
        <end position="25"/>
    </location>
</feature>
<feature type="transmembrane region" description="Helical" evidence="7">
    <location>
        <begin position="125"/>
        <end position="146"/>
    </location>
</feature>
<feature type="transmembrane region" description="Helical" evidence="7">
    <location>
        <begin position="78"/>
        <end position="104"/>
    </location>
</feature>
<feature type="transmembrane region" description="Helical" evidence="7">
    <location>
        <begin position="52"/>
        <end position="72"/>
    </location>
</feature>
<feature type="transmembrane region" description="Helical" evidence="7">
    <location>
        <begin position="229"/>
        <end position="246"/>
    </location>
</feature>
<evidence type="ECO:0000313" key="9">
    <source>
        <dbReference type="EMBL" id="KAG2218658.1"/>
    </source>
</evidence>
<feature type="transmembrane region" description="Helical" evidence="7">
    <location>
        <begin position="355"/>
        <end position="372"/>
    </location>
</feature>
<feature type="transmembrane region" description="Helical" evidence="7">
    <location>
        <begin position="310"/>
        <end position="334"/>
    </location>
</feature>
<accession>A0A8H7RY23</accession>
<evidence type="ECO:0000256" key="1">
    <source>
        <dbReference type="ARBA" id="ARBA00004141"/>
    </source>
</evidence>
<dbReference type="PANTHER" id="PTHR22950:SF349">
    <property type="entry name" value="AMINO ACID TRANSPORTER TRANSMEMBRANE DOMAIN-CONTAINING PROTEIN"/>
    <property type="match status" value="1"/>
</dbReference>
<evidence type="ECO:0000256" key="4">
    <source>
        <dbReference type="ARBA" id="ARBA00022989"/>
    </source>
</evidence>
<dbReference type="AlphaFoldDB" id="A0A8H7RY23"/>
<keyword evidence="10" id="KW-1185">Reference proteome</keyword>
<dbReference type="Proteomes" id="UP000646827">
    <property type="component" value="Unassembled WGS sequence"/>
</dbReference>
<proteinExistence type="inferred from homology"/>
<feature type="transmembrane region" description="Helical" evidence="7">
    <location>
        <begin position="410"/>
        <end position="429"/>
    </location>
</feature>
<feature type="transmembrane region" description="Helical" evidence="7">
    <location>
        <begin position="267"/>
        <end position="290"/>
    </location>
</feature>
<dbReference type="Gene3D" id="1.20.1740.10">
    <property type="entry name" value="Amino acid/polyamine transporter I"/>
    <property type="match status" value="1"/>
</dbReference>
<gene>
    <name evidence="9" type="ORF">INT45_007827</name>
</gene>
<dbReference type="Pfam" id="PF01490">
    <property type="entry name" value="Aa_trans"/>
    <property type="match status" value="1"/>
</dbReference>